<proteinExistence type="predicted"/>
<gene>
    <name evidence="2" type="ORF">AC625_13545</name>
</gene>
<evidence type="ECO:0000313" key="2">
    <source>
        <dbReference type="EMBL" id="KMY50398.1"/>
    </source>
</evidence>
<accession>A0A0K9GUT9</accession>
<dbReference type="Proteomes" id="UP000037146">
    <property type="component" value="Unassembled WGS sequence"/>
</dbReference>
<dbReference type="OrthoDB" id="2883543at2"/>
<keyword evidence="3" id="KW-1185">Reference proteome</keyword>
<protein>
    <recommendedName>
        <fullName evidence="4">DUF2680 domain-containing protein</fullName>
    </recommendedName>
</protein>
<dbReference type="InterPro" id="IPR024485">
    <property type="entry name" value="DUF2680"/>
</dbReference>
<dbReference type="EMBL" id="LFZW01000001">
    <property type="protein sequence ID" value="KMY50398.1"/>
    <property type="molecule type" value="Genomic_DNA"/>
</dbReference>
<comment type="caution">
    <text evidence="2">The sequence shown here is derived from an EMBL/GenBank/DDBJ whole genome shotgun (WGS) entry which is preliminary data.</text>
</comment>
<evidence type="ECO:0000313" key="3">
    <source>
        <dbReference type="Proteomes" id="UP000037146"/>
    </source>
</evidence>
<dbReference type="PATRIC" id="fig|1679170.3.peg.3092"/>
<dbReference type="RefSeq" id="WP_049681751.1">
    <property type="nucleotide sequence ID" value="NZ_LFZW01000001.1"/>
</dbReference>
<reference evidence="3" key="1">
    <citation type="submission" date="2015-07" db="EMBL/GenBank/DDBJ databases">
        <title>Genome sequencing project for genomic taxonomy and phylogenomics of Bacillus-like bacteria.</title>
        <authorList>
            <person name="Liu B."/>
            <person name="Wang J."/>
            <person name="Zhu Y."/>
            <person name="Liu G."/>
            <person name="Chen Q."/>
            <person name="Chen Z."/>
            <person name="Lan J."/>
            <person name="Che J."/>
            <person name="Ge C."/>
            <person name="Shi H."/>
            <person name="Pan Z."/>
            <person name="Liu X."/>
        </authorList>
    </citation>
    <scope>NUCLEOTIDE SEQUENCE [LARGE SCALE GENOMIC DNA]</scope>
    <source>
        <strain evidence="3">FJAT-27997</strain>
    </source>
</reference>
<name>A0A0K9GUT9_9BACI</name>
<dbReference type="Pfam" id="PF10925">
    <property type="entry name" value="DUF2680"/>
    <property type="match status" value="1"/>
</dbReference>
<dbReference type="AlphaFoldDB" id="A0A0K9GUT9"/>
<sequence>MNKLLIALLTISFVTSNFEITAFAEKDNQGSEVKQEQQIEFTKKQQDELAILHKEILAKKKEIMQKYVEFGAISKEKAAMIVKHMEKHYQKLEENGFQPHHSHHHKKPAE</sequence>
<feature type="region of interest" description="Disordered" evidence="1">
    <location>
        <begin position="91"/>
        <end position="110"/>
    </location>
</feature>
<organism evidence="2 3">
    <name type="scientific">Peribacillus loiseleuriae</name>
    <dbReference type="NCBI Taxonomy" id="1679170"/>
    <lineage>
        <taxon>Bacteria</taxon>
        <taxon>Bacillati</taxon>
        <taxon>Bacillota</taxon>
        <taxon>Bacilli</taxon>
        <taxon>Bacillales</taxon>
        <taxon>Bacillaceae</taxon>
        <taxon>Peribacillus</taxon>
    </lineage>
</organism>
<evidence type="ECO:0008006" key="4">
    <source>
        <dbReference type="Google" id="ProtNLM"/>
    </source>
</evidence>
<evidence type="ECO:0000256" key="1">
    <source>
        <dbReference type="SAM" id="MobiDB-lite"/>
    </source>
</evidence>
<feature type="compositionally biased region" description="Basic residues" evidence="1">
    <location>
        <begin position="100"/>
        <end position="110"/>
    </location>
</feature>